<evidence type="ECO:0000313" key="1">
    <source>
        <dbReference type="EMBL" id="TWB54241.1"/>
    </source>
</evidence>
<reference evidence="1 2" key="1">
    <citation type="submission" date="2019-06" db="EMBL/GenBank/DDBJ databases">
        <title>Genomic Encyclopedia of Type Strains, Phase IV (KMG-V): Genome sequencing to study the core and pangenomes of soil and plant-associated prokaryotes.</title>
        <authorList>
            <person name="Whitman W."/>
        </authorList>
    </citation>
    <scope>NUCLEOTIDE SEQUENCE [LARGE SCALE GENOMIC DNA]</scope>
    <source>
        <strain evidence="1 2">BR 11140</strain>
    </source>
</reference>
<proteinExistence type="predicted"/>
<sequence>MAYARKHFTGVEPYDPAVSCEIYNIKAYFSGFPFAYYGLLRVQARRDFLLGQTRNGFSLLDQHFKQLGVFLAEAVPGHLTFPLLPGGRRIPVPEVNPNMHMQKPGNRICVEARRNRRACSGVGGPPGSNRDM</sequence>
<dbReference type="AlphaFoldDB" id="A0A560I857"/>
<comment type="caution">
    <text evidence="1">The sequence shown here is derived from an EMBL/GenBank/DDBJ whole genome shotgun (WGS) entry which is preliminary data.</text>
</comment>
<protein>
    <submittedName>
        <fullName evidence="1">Uncharacterized protein</fullName>
    </submittedName>
</protein>
<gene>
    <name evidence="1" type="ORF">FBZ92_1158</name>
</gene>
<name>A0A560I857_9PROT</name>
<accession>A0A560I857</accession>
<dbReference type="EMBL" id="VITT01000015">
    <property type="protein sequence ID" value="TWB54241.1"/>
    <property type="molecule type" value="Genomic_DNA"/>
</dbReference>
<evidence type="ECO:0000313" key="2">
    <source>
        <dbReference type="Proteomes" id="UP000318050"/>
    </source>
</evidence>
<organism evidence="1 2">
    <name type="scientific">Nitrospirillum amazonense</name>
    <dbReference type="NCBI Taxonomy" id="28077"/>
    <lineage>
        <taxon>Bacteria</taxon>
        <taxon>Pseudomonadati</taxon>
        <taxon>Pseudomonadota</taxon>
        <taxon>Alphaproteobacteria</taxon>
        <taxon>Rhodospirillales</taxon>
        <taxon>Azospirillaceae</taxon>
        <taxon>Nitrospirillum</taxon>
    </lineage>
</organism>
<dbReference type="Proteomes" id="UP000318050">
    <property type="component" value="Unassembled WGS sequence"/>
</dbReference>